<evidence type="ECO:0000256" key="2">
    <source>
        <dbReference type="ARBA" id="ARBA00022730"/>
    </source>
</evidence>
<sequence length="177" mass="19449">MSRIGKNPIPIPDGVSFKIAPELVTVTGPKGELSERVDRDMKIEEKDGQVTVSRPSDRGQHRALHGLTRTLLANMVEGVTNGFEKRLEIQGVGYRAALKGKNLELALGYSHPVFIDAPEGIEFEVPQPTNVIIRGNSKQAVGQIAAVIRKKRPPEPYKGKGIRYEGEYVARKVGKRA</sequence>
<evidence type="ECO:0000256" key="5">
    <source>
        <dbReference type="ARBA" id="ARBA00023274"/>
    </source>
</evidence>
<evidence type="ECO:0000259" key="6">
    <source>
        <dbReference type="Pfam" id="PF00347"/>
    </source>
</evidence>
<dbReference type="GO" id="GO:0022625">
    <property type="term" value="C:cytosolic large ribosomal subunit"/>
    <property type="evidence" value="ECO:0007669"/>
    <property type="project" value="TreeGrafter"/>
</dbReference>
<keyword evidence="4" id="KW-0689">Ribosomal protein</keyword>
<dbReference type="InterPro" id="IPR019906">
    <property type="entry name" value="Ribosomal_uL6_bac-type"/>
</dbReference>
<evidence type="ECO:0000256" key="3">
    <source>
        <dbReference type="ARBA" id="ARBA00022884"/>
    </source>
</evidence>
<dbReference type="PROSITE" id="PS00525">
    <property type="entry name" value="RIBOSOMAL_L6_1"/>
    <property type="match status" value="1"/>
</dbReference>
<name>A0A6J7DVA8_9ZZZZ</name>
<dbReference type="AlphaFoldDB" id="A0A6J7DVA8"/>
<keyword evidence="2" id="KW-0699">rRNA-binding</keyword>
<proteinExistence type="inferred from homology"/>
<evidence type="ECO:0000313" key="7">
    <source>
        <dbReference type="EMBL" id="CAB4872319.1"/>
    </source>
</evidence>
<dbReference type="FunFam" id="3.90.930.12:FF:000002">
    <property type="entry name" value="50S ribosomal protein L6"/>
    <property type="match status" value="1"/>
</dbReference>
<dbReference type="PIRSF" id="PIRSF002162">
    <property type="entry name" value="Ribosomal_L6"/>
    <property type="match status" value="1"/>
</dbReference>
<dbReference type="InterPro" id="IPR002358">
    <property type="entry name" value="Ribosomal_uL6_CS"/>
</dbReference>
<dbReference type="InterPro" id="IPR020040">
    <property type="entry name" value="Ribosomal_uL6_a/b-dom"/>
</dbReference>
<reference evidence="7" key="1">
    <citation type="submission" date="2020-05" db="EMBL/GenBank/DDBJ databases">
        <authorList>
            <person name="Chiriac C."/>
            <person name="Salcher M."/>
            <person name="Ghai R."/>
            <person name="Kavagutti S V."/>
        </authorList>
    </citation>
    <scope>NUCLEOTIDE SEQUENCE</scope>
</reference>
<comment type="similarity">
    <text evidence="1">Belongs to the universal ribosomal protein uL6 family.</text>
</comment>
<dbReference type="SUPFAM" id="SSF56053">
    <property type="entry name" value="Ribosomal protein L6"/>
    <property type="match status" value="2"/>
</dbReference>
<dbReference type="NCBIfam" id="TIGR03654">
    <property type="entry name" value="L6_bact"/>
    <property type="match status" value="1"/>
</dbReference>
<dbReference type="EMBL" id="CAFBLU010000010">
    <property type="protein sequence ID" value="CAB4872319.1"/>
    <property type="molecule type" value="Genomic_DNA"/>
</dbReference>
<dbReference type="PANTHER" id="PTHR11655:SF14">
    <property type="entry name" value="LARGE RIBOSOMAL SUBUNIT PROTEIN UL6M"/>
    <property type="match status" value="1"/>
</dbReference>
<dbReference type="InterPro" id="IPR036789">
    <property type="entry name" value="Ribosomal_uL6-like_a/b-dom_sf"/>
</dbReference>
<dbReference type="GO" id="GO:0019843">
    <property type="term" value="F:rRNA binding"/>
    <property type="evidence" value="ECO:0007669"/>
    <property type="project" value="UniProtKB-KW"/>
</dbReference>
<dbReference type="InterPro" id="IPR000702">
    <property type="entry name" value="Ribosomal_uL6-like"/>
</dbReference>
<dbReference type="GO" id="GO:0003735">
    <property type="term" value="F:structural constituent of ribosome"/>
    <property type="evidence" value="ECO:0007669"/>
    <property type="project" value="InterPro"/>
</dbReference>
<evidence type="ECO:0000256" key="1">
    <source>
        <dbReference type="ARBA" id="ARBA00009356"/>
    </source>
</evidence>
<dbReference type="HAMAP" id="MF_01365_B">
    <property type="entry name" value="Ribosomal_uL6_B"/>
    <property type="match status" value="1"/>
</dbReference>
<protein>
    <submittedName>
        <fullName evidence="7">Unannotated protein</fullName>
    </submittedName>
</protein>
<keyword evidence="3" id="KW-0694">RNA-binding</keyword>
<feature type="domain" description="Large ribosomal subunit protein uL6 alpha-beta" evidence="6">
    <location>
        <begin position="91"/>
        <end position="164"/>
    </location>
</feature>
<dbReference type="Pfam" id="PF00347">
    <property type="entry name" value="Ribosomal_L6"/>
    <property type="match status" value="2"/>
</dbReference>
<dbReference type="GO" id="GO:0002181">
    <property type="term" value="P:cytoplasmic translation"/>
    <property type="evidence" value="ECO:0007669"/>
    <property type="project" value="TreeGrafter"/>
</dbReference>
<accession>A0A6J7DVA8</accession>
<feature type="domain" description="Large ribosomal subunit protein uL6 alpha-beta" evidence="6">
    <location>
        <begin position="11"/>
        <end position="82"/>
    </location>
</feature>
<keyword evidence="5" id="KW-0687">Ribonucleoprotein</keyword>
<dbReference type="PANTHER" id="PTHR11655">
    <property type="entry name" value="60S/50S RIBOSOMAL PROTEIN L6/L9"/>
    <property type="match status" value="1"/>
</dbReference>
<gene>
    <name evidence="7" type="ORF">UFOPK3444_00801</name>
</gene>
<organism evidence="7">
    <name type="scientific">freshwater metagenome</name>
    <dbReference type="NCBI Taxonomy" id="449393"/>
    <lineage>
        <taxon>unclassified sequences</taxon>
        <taxon>metagenomes</taxon>
        <taxon>ecological metagenomes</taxon>
    </lineage>
</organism>
<evidence type="ECO:0000256" key="4">
    <source>
        <dbReference type="ARBA" id="ARBA00022980"/>
    </source>
</evidence>
<dbReference type="Gene3D" id="3.90.930.12">
    <property type="entry name" value="Ribosomal protein L6, alpha-beta domain"/>
    <property type="match status" value="2"/>
</dbReference>
<dbReference type="FunFam" id="3.90.930.12:FF:000001">
    <property type="entry name" value="50S ribosomal protein L6"/>
    <property type="match status" value="1"/>
</dbReference>
<dbReference type="PRINTS" id="PR00059">
    <property type="entry name" value="RIBOSOMALL6"/>
</dbReference>